<protein>
    <submittedName>
        <fullName evidence="2">Uncharacterized protein</fullName>
    </submittedName>
</protein>
<name>A0AAD6X9B5_9AGAR</name>
<keyword evidence="3" id="KW-1185">Reference proteome</keyword>
<evidence type="ECO:0000256" key="1">
    <source>
        <dbReference type="SAM" id="MobiDB-lite"/>
    </source>
</evidence>
<proteinExistence type="predicted"/>
<evidence type="ECO:0000313" key="2">
    <source>
        <dbReference type="EMBL" id="KAJ7036879.1"/>
    </source>
</evidence>
<evidence type="ECO:0000313" key="3">
    <source>
        <dbReference type="Proteomes" id="UP001218188"/>
    </source>
</evidence>
<reference evidence="2" key="1">
    <citation type="submission" date="2023-03" db="EMBL/GenBank/DDBJ databases">
        <title>Massive genome expansion in bonnet fungi (Mycena s.s.) driven by repeated elements and novel gene families across ecological guilds.</title>
        <authorList>
            <consortium name="Lawrence Berkeley National Laboratory"/>
            <person name="Harder C.B."/>
            <person name="Miyauchi S."/>
            <person name="Viragh M."/>
            <person name="Kuo A."/>
            <person name="Thoen E."/>
            <person name="Andreopoulos B."/>
            <person name="Lu D."/>
            <person name="Skrede I."/>
            <person name="Drula E."/>
            <person name="Henrissat B."/>
            <person name="Morin E."/>
            <person name="Kohler A."/>
            <person name="Barry K."/>
            <person name="LaButti K."/>
            <person name="Morin E."/>
            <person name="Salamov A."/>
            <person name="Lipzen A."/>
            <person name="Mereny Z."/>
            <person name="Hegedus B."/>
            <person name="Baldrian P."/>
            <person name="Stursova M."/>
            <person name="Weitz H."/>
            <person name="Taylor A."/>
            <person name="Grigoriev I.V."/>
            <person name="Nagy L.G."/>
            <person name="Martin F."/>
            <person name="Kauserud H."/>
        </authorList>
    </citation>
    <scope>NUCLEOTIDE SEQUENCE</scope>
    <source>
        <strain evidence="2">CBHHK200</strain>
    </source>
</reference>
<feature type="compositionally biased region" description="Basic and acidic residues" evidence="1">
    <location>
        <begin position="75"/>
        <end position="116"/>
    </location>
</feature>
<dbReference type="AlphaFoldDB" id="A0AAD6X9B5"/>
<comment type="caution">
    <text evidence="2">The sequence shown here is derived from an EMBL/GenBank/DDBJ whole genome shotgun (WGS) entry which is preliminary data.</text>
</comment>
<feature type="region of interest" description="Disordered" evidence="1">
    <location>
        <begin position="68"/>
        <end position="116"/>
    </location>
</feature>
<gene>
    <name evidence="2" type="ORF">C8F04DRAFT_1393900</name>
</gene>
<accession>A0AAD6X9B5</accession>
<dbReference type="EMBL" id="JARJCM010000040">
    <property type="protein sequence ID" value="KAJ7036879.1"/>
    <property type="molecule type" value="Genomic_DNA"/>
</dbReference>
<organism evidence="2 3">
    <name type="scientific">Mycena alexandri</name>
    <dbReference type="NCBI Taxonomy" id="1745969"/>
    <lineage>
        <taxon>Eukaryota</taxon>
        <taxon>Fungi</taxon>
        <taxon>Dikarya</taxon>
        <taxon>Basidiomycota</taxon>
        <taxon>Agaricomycotina</taxon>
        <taxon>Agaricomycetes</taxon>
        <taxon>Agaricomycetidae</taxon>
        <taxon>Agaricales</taxon>
        <taxon>Marasmiineae</taxon>
        <taxon>Mycenaceae</taxon>
        <taxon>Mycena</taxon>
    </lineage>
</organism>
<sequence>MPADHFSTNDWVYDWDRGSWRKISIDYKGHLKEHERQKPRSVTNGEDGKWEWVYDWDRQCWWKKYLDEKDDDDKNDDKKKGDGKKDGDGKDGDCKKDSDDKKQDDDKKDSVKVPSK</sequence>
<dbReference type="Proteomes" id="UP001218188">
    <property type="component" value="Unassembled WGS sequence"/>
</dbReference>